<keyword evidence="5" id="KW-1185">Reference proteome</keyword>
<evidence type="ECO:0000259" key="3">
    <source>
        <dbReference type="Pfam" id="PF13649"/>
    </source>
</evidence>
<feature type="compositionally biased region" description="Polar residues" evidence="1">
    <location>
        <begin position="1466"/>
        <end position="1509"/>
    </location>
</feature>
<evidence type="ECO:0000313" key="4">
    <source>
        <dbReference type="EMBL" id="KAF9524283.1"/>
    </source>
</evidence>
<gene>
    <name evidence="4" type="ORF">CPB83DRAFT_618717</name>
</gene>
<feature type="region of interest" description="Disordered" evidence="1">
    <location>
        <begin position="496"/>
        <end position="789"/>
    </location>
</feature>
<feature type="transmembrane region" description="Helical" evidence="2">
    <location>
        <begin position="20"/>
        <end position="39"/>
    </location>
</feature>
<feature type="compositionally biased region" description="Low complexity" evidence="1">
    <location>
        <begin position="365"/>
        <end position="376"/>
    </location>
</feature>
<feature type="compositionally biased region" description="Polar residues" evidence="1">
    <location>
        <begin position="1530"/>
        <end position="1542"/>
    </location>
</feature>
<feature type="compositionally biased region" description="Gly residues" evidence="1">
    <location>
        <begin position="810"/>
        <end position="826"/>
    </location>
</feature>
<keyword evidence="2" id="KW-1133">Transmembrane helix</keyword>
<feature type="compositionally biased region" description="Polar residues" evidence="1">
    <location>
        <begin position="317"/>
        <end position="332"/>
    </location>
</feature>
<feature type="compositionally biased region" description="Basic and acidic residues" evidence="1">
    <location>
        <begin position="581"/>
        <end position="603"/>
    </location>
</feature>
<feature type="region of interest" description="Disordered" evidence="1">
    <location>
        <begin position="211"/>
        <end position="385"/>
    </location>
</feature>
<feature type="compositionally biased region" description="Low complexity" evidence="1">
    <location>
        <begin position="1673"/>
        <end position="1687"/>
    </location>
</feature>
<dbReference type="SUPFAM" id="SSF53335">
    <property type="entry name" value="S-adenosyl-L-methionine-dependent methyltransferases"/>
    <property type="match status" value="1"/>
</dbReference>
<evidence type="ECO:0000313" key="5">
    <source>
        <dbReference type="Proteomes" id="UP000807306"/>
    </source>
</evidence>
<feature type="compositionally biased region" description="Basic residues" evidence="1">
    <location>
        <begin position="909"/>
        <end position="921"/>
    </location>
</feature>
<accession>A0A9P6JKU7</accession>
<feature type="region of interest" description="Disordered" evidence="1">
    <location>
        <begin position="1462"/>
        <end position="1587"/>
    </location>
</feature>
<feature type="compositionally biased region" description="Gly residues" evidence="1">
    <location>
        <begin position="518"/>
        <end position="530"/>
    </location>
</feature>
<feature type="region of interest" description="Disordered" evidence="1">
    <location>
        <begin position="1655"/>
        <end position="1687"/>
    </location>
</feature>
<feature type="region of interest" description="Disordered" evidence="1">
    <location>
        <begin position="1203"/>
        <end position="1251"/>
    </location>
</feature>
<name>A0A9P6JKU7_9AGAR</name>
<feature type="region of interest" description="Disordered" evidence="1">
    <location>
        <begin position="1930"/>
        <end position="1949"/>
    </location>
</feature>
<dbReference type="Pfam" id="PF13649">
    <property type="entry name" value="Methyltransf_25"/>
    <property type="match status" value="1"/>
</dbReference>
<sequence>MDRSVPHCCWQFSGLPFKHFWLPFSYLFSLGFSLGISINEARMMDTTQRTRANSVHSRTTTPTSTTPTPSFANSTGIVRKRHSAYFLPNSTHALLSTSSSTNSLDRLGVSSWKEGLALSDTTHTTNSNVQESNSTARPDRPPRNPARASTLGFEEMGLNGTPTPMSAASTSSHSLSSSPDLQKKTRPAISPVSGGWSKADVTPWEYQEFAPPSAGMMSENATEGGFGRRGGAEMDSTSGIVDDDEDNEIGFESRDGIQDLPSTNGKIHPKGGHILRGTEGSSHSTSGSHSGHGNAHQYSQYASSSSSGKQQAPSVRSRASSQGMANTTTRTTGPIEDVTPWELFPGPSPSASVVGSVGGMNGVATTSSSHSRSTRSNGPTNHNAMGATNAVGMSVTGISGPGMGSSLGLHPLVPAAHSTSASSTLSSLSAPVSISGSVTTPISLAGSGSIAHSVSGSSAISARGSTSDLSSIGSPLPTAIPTGQMLNPYPTALKQRKNTNASSTTANTTYTNNTSGTNGTGVTGGSGGGASTATGPVEDVLPWELSPPPPSPPKKGKSISNGVDKRKSEDALGFTLNGKVTSDDEKAGGKSDKEKTSRRDKLSQKLKPKRPMSLAPIKGSAFSSQSRIPSGAHGPTSQPLNGQEDGFPPSLAGPIGGTINGLLGGPTSAGSTSSNPPVSPSRRSEHSSRSSGDWGAGGGRHGSIIPRSPPSKKLDLPPQMQRATSRQLPLTGPVEDVAPWEMEEHNQQPRYVQAQPSQQASKQRSSMSLGGESKSSANHHGNSNNQSFAVPLPSPSFFFAMGNQPPNGILTGGGSRSAGSGIGMHGKSGSHHHSLSAQAVNKHAMNEDAASVASIGTQSVGEKERGEKGRKRANSVAASLAASLVSVASAISGDSQAIAAAANASSSSHQHHTPASKRQGRPRTADSALSTTSGYHSLGNDIHAAQFGNRRGGSAVSLALSTEFDKKSFGTGNAVAGRQGGSEEGEIEEVPALHDFSSGHAGRAKNGSRPSSAGGSVKALRPSSTGSNSGSTPIPLNGSSHQMSGAVPMAIASSTSTGATSIVSSMSMAQMEEVTPWELYPSPAATPAARIVDEMGMVAITKDDESSGHDFGQAGTVNGIEIQRKGRKTSRPSTSSNTSKTLADFGLRRRRSTGGKTSNAQGGAATGLAGAAAAAANKDTGSGSALTPKGISNAGISYTPADFRPPGTSLAPPPTITAVASTSSTSSAHSRSSKPKGSSVQGPTIPSDANVAKFSTADRTILEELKANIRAREAQFVIKGVGHTIVGGGKCPGKKHHPYSKKEVPYPRSYDTEVVDLDVWETMFCLDVGKSLTWHVFESPPTKVLEIGCGTGTWILHCARTWKDCTFVGLDIVPLHPNLQNVGSPDLASRITWVQHNFLEGPLPFQNEEFDFVHIKRIALGVPENKWDDFFEELQRVMKPGGAFEMIEEDLFFPGKSVDEYDDTMSLKSDGSSRKTSISSMRERASTINGVDDSSTLAETVDSPSTPKTTHGPPVPRPSTPTKHRDTETKNTSPGSDRSTGSIVLPHSRSVARPSLHIKTHDAKLPSQDHKWAARPSTSQPNVGHKPKTTPFLLRSLATTAAPHNPRDHTILAAIWNGMLESRFVNASPLSLLTAYLEYHFRDVRSHPIQYTFPIPPPPKPEDDHDLPLGADPLKTPKPSAKSPALSSFRSMQPISRNLDYSNDQSTPIARHQSSFASFDDTRIRSSVRAGSTGKALPNTVLKFEGRTLNLQLSLRAKEIIACSEPMWEWVEEFQVSQLQSKGSRYRSGSIETALLGSNGSTDGRMSADITRNAILEMTRDDFDQMLNNFQMDMQDKACVGYALEQRFDWRTFELEPLQDRKAFDEANRKYDQWLASHRKPHVPAPTTHRSRVSLSHPNAGLPPVDESTRPSVDDSASLATATTLVQSIRPPHEISIPPPTLPRSLYPHPSSQLSRAIRIFVAWKSPDKTSL</sequence>
<keyword evidence="2" id="KW-0472">Membrane</keyword>
<feature type="region of interest" description="Disordered" evidence="1">
    <location>
        <begin position="902"/>
        <end position="933"/>
    </location>
</feature>
<comment type="caution">
    <text evidence="4">The sequence shown here is derived from an EMBL/GenBank/DDBJ whole genome shotgun (WGS) entry which is preliminary data.</text>
</comment>
<evidence type="ECO:0000256" key="2">
    <source>
        <dbReference type="SAM" id="Phobius"/>
    </source>
</evidence>
<dbReference type="CDD" id="cd02440">
    <property type="entry name" value="AdoMet_MTases"/>
    <property type="match status" value="1"/>
</dbReference>
<feature type="compositionally biased region" description="Low complexity" evidence="1">
    <location>
        <begin position="59"/>
        <end position="70"/>
    </location>
</feature>
<feature type="region of interest" description="Disordered" evidence="1">
    <location>
        <begin position="808"/>
        <end position="836"/>
    </location>
</feature>
<feature type="region of interest" description="Disordered" evidence="1">
    <location>
        <begin position="1104"/>
        <end position="1164"/>
    </location>
</feature>
<feature type="compositionally biased region" description="Low complexity" evidence="1">
    <location>
        <begin position="1022"/>
        <end position="1033"/>
    </location>
</feature>
<feature type="compositionally biased region" description="Polar residues" evidence="1">
    <location>
        <begin position="119"/>
        <end position="135"/>
    </location>
</feature>
<organism evidence="4 5">
    <name type="scientific">Crepidotus variabilis</name>
    <dbReference type="NCBI Taxonomy" id="179855"/>
    <lineage>
        <taxon>Eukaryota</taxon>
        <taxon>Fungi</taxon>
        <taxon>Dikarya</taxon>
        <taxon>Basidiomycota</taxon>
        <taxon>Agaricomycotina</taxon>
        <taxon>Agaricomycetes</taxon>
        <taxon>Agaricomycetidae</taxon>
        <taxon>Agaricales</taxon>
        <taxon>Agaricineae</taxon>
        <taxon>Crepidotaceae</taxon>
        <taxon>Crepidotus</taxon>
    </lineage>
</organism>
<keyword evidence="2" id="KW-0812">Transmembrane</keyword>
<feature type="compositionally biased region" description="Polar residues" evidence="1">
    <location>
        <begin position="748"/>
        <end position="764"/>
    </location>
</feature>
<protein>
    <recommendedName>
        <fullName evidence="3">Methyltransferase domain-containing protein</fullName>
    </recommendedName>
</protein>
<feature type="compositionally biased region" description="Low complexity" evidence="1">
    <location>
        <begin position="498"/>
        <end position="517"/>
    </location>
</feature>
<feature type="region of interest" description="Disordered" evidence="1">
    <location>
        <begin position="996"/>
        <end position="1043"/>
    </location>
</feature>
<feature type="region of interest" description="Disordered" evidence="1">
    <location>
        <begin position="119"/>
        <end position="197"/>
    </location>
</feature>
<feature type="compositionally biased region" description="Polar residues" evidence="1">
    <location>
        <begin position="1131"/>
        <end position="1141"/>
    </location>
</feature>
<dbReference type="GO" id="GO:0008168">
    <property type="term" value="F:methyltransferase activity"/>
    <property type="evidence" value="ECO:0007669"/>
    <property type="project" value="TreeGrafter"/>
</dbReference>
<evidence type="ECO:0000256" key="1">
    <source>
        <dbReference type="SAM" id="MobiDB-lite"/>
    </source>
</evidence>
<feature type="region of interest" description="Disordered" evidence="1">
    <location>
        <begin position="48"/>
        <end position="74"/>
    </location>
</feature>
<feature type="compositionally biased region" description="Low complexity" evidence="1">
    <location>
        <begin position="765"/>
        <end position="776"/>
    </location>
</feature>
<dbReference type="InterPro" id="IPR029063">
    <property type="entry name" value="SAM-dependent_MTases_sf"/>
</dbReference>
<dbReference type="Proteomes" id="UP000807306">
    <property type="component" value="Unassembled WGS sequence"/>
</dbReference>
<reference evidence="4" key="1">
    <citation type="submission" date="2020-11" db="EMBL/GenBank/DDBJ databases">
        <authorList>
            <consortium name="DOE Joint Genome Institute"/>
            <person name="Ahrendt S."/>
            <person name="Riley R."/>
            <person name="Andreopoulos W."/>
            <person name="Labutti K."/>
            <person name="Pangilinan J."/>
            <person name="Ruiz-Duenas F.J."/>
            <person name="Barrasa J.M."/>
            <person name="Sanchez-Garcia M."/>
            <person name="Camarero S."/>
            <person name="Miyauchi S."/>
            <person name="Serrano A."/>
            <person name="Linde D."/>
            <person name="Babiker R."/>
            <person name="Drula E."/>
            <person name="Ayuso-Fernandez I."/>
            <person name="Pacheco R."/>
            <person name="Padilla G."/>
            <person name="Ferreira P."/>
            <person name="Barriuso J."/>
            <person name="Kellner H."/>
            <person name="Castanera R."/>
            <person name="Alfaro M."/>
            <person name="Ramirez L."/>
            <person name="Pisabarro A.G."/>
            <person name="Kuo A."/>
            <person name="Tritt A."/>
            <person name="Lipzen A."/>
            <person name="He G."/>
            <person name="Yan M."/>
            <person name="Ng V."/>
            <person name="Cullen D."/>
            <person name="Martin F."/>
            <person name="Rosso M.-N."/>
            <person name="Henrissat B."/>
            <person name="Hibbett D."/>
            <person name="Martinez A.T."/>
            <person name="Grigoriev I.V."/>
        </authorList>
    </citation>
    <scope>NUCLEOTIDE SEQUENCE</scope>
    <source>
        <strain evidence="4">CBS 506.95</strain>
    </source>
</reference>
<feature type="compositionally biased region" description="Low complexity" evidence="1">
    <location>
        <begin position="277"/>
        <end position="314"/>
    </location>
</feature>
<feature type="compositionally biased region" description="Basic and acidic residues" evidence="1">
    <location>
        <begin position="1559"/>
        <end position="1572"/>
    </location>
</feature>
<dbReference type="EMBL" id="MU157901">
    <property type="protein sequence ID" value="KAF9524283.1"/>
    <property type="molecule type" value="Genomic_DNA"/>
</dbReference>
<feature type="compositionally biased region" description="Polar residues" evidence="1">
    <location>
        <begin position="778"/>
        <end position="788"/>
    </location>
</feature>
<dbReference type="PANTHER" id="PTHR43591:SF24">
    <property type="entry name" value="2-METHOXY-6-POLYPRENYL-1,4-BENZOQUINOL METHYLASE, MITOCHONDRIAL"/>
    <property type="match status" value="1"/>
</dbReference>
<feature type="compositionally biased region" description="Low complexity" evidence="1">
    <location>
        <begin position="1216"/>
        <end position="1239"/>
    </location>
</feature>
<proteinExistence type="predicted"/>
<feature type="compositionally biased region" description="Polar residues" evidence="1">
    <location>
        <begin position="48"/>
        <end position="58"/>
    </location>
</feature>
<dbReference type="PANTHER" id="PTHR43591">
    <property type="entry name" value="METHYLTRANSFERASE"/>
    <property type="match status" value="1"/>
</dbReference>
<dbReference type="OrthoDB" id="2013972at2759"/>
<feature type="region of interest" description="Disordered" evidence="1">
    <location>
        <begin position="852"/>
        <end position="871"/>
    </location>
</feature>
<feature type="compositionally biased region" description="Gly residues" evidence="1">
    <location>
        <begin position="654"/>
        <end position="664"/>
    </location>
</feature>
<feature type="domain" description="Methyltransferase" evidence="3">
    <location>
        <begin position="1344"/>
        <end position="1442"/>
    </location>
</feature>
<dbReference type="Gene3D" id="3.40.50.150">
    <property type="entry name" value="Vaccinia Virus protein VP39"/>
    <property type="match status" value="1"/>
</dbReference>
<feature type="region of interest" description="Disordered" evidence="1">
    <location>
        <begin position="1878"/>
        <end position="1916"/>
    </location>
</feature>
<dbReference type="InterPro" id="IPR041698">
    <property type="entry name" value="Methyltransf_25"/>
</dbReference>
<feature type="compositionally biased region" description="Low complexity" evidence="1">
    <location>
        <begin position="161"/>
        <end position="179"/>
    </location>
</feature>